<protein>
    <submittedName>
        <fullName evidence="1">Uncharacterized protein</fullName>
    </submittedName>
</protein>
<proteinExistence type="predicted"/>
<dbReference type="AlphaFoldDB" id="A0A0D2FS77"/>
<evidence type="ECO:0000313" key="1">
    <source>
        <dbReference type="EMBL" id="KIW71223.1"/>
    </source>
</evidence>
<dbReference type="Proteomes" id="UP000054266">
    <property type="component" value="Unassembled WGS sequence"/>
</dbReference>
<reference evidence="1 2" key="1">
    <citation type="submission" date="2015-01" db="EMBL/GenBank/DDBJ databases">
        <title>The Genome Sequence of Capronia semiimmersa CBS27337.</title>
        <authorList>
            <consortium name="The Broad Institute Genomics Platform"/>
            <person name="Cuomo C."/>
            <person name="de Hoog S."/>
            <person name="Gorbushina A."/>
            <person name="Stielow B."/>
            <person name="Teixiera M."/>
            <person name="Abouelleil A."/>
            <person name="Chapman S.B."/>
            <person name="Priest M."/>
            <person name="Young S.K."/>
            <person name="Wortman J."/>
            <person name="Nusbaum C."/>
            <person name="Birren B."/>
        </authorList>
    </citation>
    <scope>NUCLEOTIDE SEQUENCE [LARGE SCALE GENOMIC DNA]</scope>
    <source>
        <strain evidence="1 2">CBS 27337</strain>
    </source>
</reference>
<organism evidence="1 2">
    <name type="scientific">Phialophora macrospora</name>
    <dbReference type="NCBI Taxonomy" id="1851006"/>
    <lineage>
        <taxon>Eukaryota</taxon>
        <taxon>Fungi</taxon>
        <taxon>Dikarya</taxon>
        <taxon>Ascomycota</taxon>
        <taxon>Pezizomycotina</taxon>
        <taxon>Eurotiomycetes</taxon>
        <taxon>Chaetothyriomycetidae</taxon>
        <taxon>Chaetothyriales</taxon>
        <taxon>Herpotrichiellaceae</taxon>
        <taxon>Phialophora</taxon>
    </lineage>
</organism>
<name>A0A0D2FS77_9EURO</name>
<dbReference type="EMBL" id="KN846957">
    <property type="protein sequence ID" value="KIW71223.1"/>
    <property type="molecule type" value="Genomic_DNA"/>
</dbReference>
<dbReference type="HOGENOM" id="CLU_144912_0_0_1"/>
<evidence type="ECO:0000313" key="2">
    <source>
        <dbReference type="Proteomes" id="UP000054266"/>
    </source>
</evidence>
<keyword evidence="2" id="KW-1185">Reference proteome</keyword>
<gene>
    <name evidence="1" type="ORF">PV04_03412</name>
</gene>
<accession>A0A0D2FS77</accession>
<sequence length="105" mass="12352">MPDNLVFWIRTLPAIGLRRQVLPEGWTITFQIVMVDTIFYLRYVRVGRRVSGVVLHFRQTLTFTWHPLYGGLLSYTRELLVYFVTPTVAAIVPTDEHFYVFVPYV</sequence>